<dbReference type="Gene3D" id="3.30.420.180">
    <property type="entry name" value="CobE/GbiG C-terminal domain"/>
    <property type="match status" value="1"/>
</dbReference>
<sequence length="121" mass="11952">MIVAGLGFRRGTTVADLRAALAGRGRLDALATVADKAPALAELAAELGLPLVAVPADLLAAQPVLTQGKASLRARGVGSVAEGAALAAAGPGARLLGRRIIWNNRITLALALGLGAGKDGT</sequence>
<keyword evidence="3" id="KW-1185">Reference proteome</keyword>
<dbReference type="Pfam" id="PF01890">
    <property type="entry name" value="CbiG_C"/>
    <property type="match status" value="1"/>
</dbReference>
<evidence type="ECO:0000313" key="2">
    <source>
        <dbReference type="EMBL" id="ARC34992.1"/>
    </source>
</evidence>
<dbReference type="eggNOG" id="ENOG5032Z7J">
    <property type="taxonomic scope" value="Bacteria"/>
</dbReference>
<dbReference type="SUPFAM" id="SSF159664">
    <property type="entry name" value="CobE/GbiG C-terminal domain-like"/>
    <property type="match status" value="1"/>
</dbReference>
<dbReference type="InterPro" id="IPR036518">
    <property type="entry name" value="CobE/GbiG_C_sf"/>
</dbReference>
<keyword evidence="2" id="KW-0489">Methyltransferase</keyword>
<dbReference type="AlphaFoldDB" id="A0A1V0GMB3"/>
<keyword evidence="2" id="KW-0614">Plasmid</keyword>
<dbReference type="Proteomes" id="UP000191257">
    <property type="component" value="Plasmid unnamed2"/>
</dbReference>
<evidence type="ECO:0000313" key="3">
    <source>
        <dbReference type="Proteomes" id="UP000191257"/>
    </source>
</evidence>
<dbReference type="GO" id="GO:0008168">
    <property type="term" value="F:methyltransferase activity"/>
    <property type="evidence" value="ECO:0007669"/>
    <property type="project" value="UniProtKB-KW"/>
</dbReference>
<dbReference type="KEGG" id="pye:A6J80_00295"/>
<feature type="domain" description="CobE/GbiG C-terminal" evidence="1">
    <location>
        <begin position="2"/>
        <end position="111"/>
    </location>
</feature>
<dbReference type="RefSeq" id="WP_080620020.1">
    <property type="nucleotide sequence ID" value="NZ_CP020440.2"/>
</dbReference>
<gene>
    <name evidence="2" type="ORF">A6J80_00295</name>
</gene>
<protein>
    <submittedName>
        <fullName evidence="2">Precorrin methylase</fullName>
    </submittedName>
</protein>
<dbReference type="GO" id="GO:0009236">
    <property type="term" value="P:cobalamin biosynthetic process"/>
    <property type="evidence" value="ECO:0007669"/>
    <property type="project" value="InterPro"/>
</dbReference>
<dbReference type="InterPro" id="IPR002750">
    <property type="entry name" value="CobE/GbiG_C"/>
</dbReference>
<proteinExistence type="predicted"/>
<evidence type="ECO:0000259" key="1">
    <source>
        <dbReference type="Pfam" id="PF01890"/>
    </source>
</evidence>
<dbReference type="GO" id="GO:0032259">
    <property type="term" value="P:methylation"/>
    <property type="evidence" value="ECO:0007669"/>
    <property type="project" value="UniProtKB-KW"/>
</dbReference>
<organism evidence="2 3">
    <name type="scientific">Paracoccus yeei</name>
    <dbReference type="NCBI Taxonomy" id="147645"/>
    <lineage>
        <taxon>Bacteria</taxon>
        <taxon>Pseudomonadati</taxon>
        <taxon>Pseudomonadota</taxon>
        <taxon>Alphaproteobacteria</taxon>
        <taxon>Rhodobacterales</taxon>
        <taxon>Paracoccaceae</taxon>
        <taxon>Paracoccus</taxon>
    </lineage>
</organism>
<keyword evidence="2" id="KW-0808">Transferase</keyword>
<dbReference type="EMBL" id="CP020440">
    <property type="protein sequence ID" value="ARC34992.1"/>
    <property type="molecule type" value="Genomic_DNA"/>
</dbReference>
<reference evidence="2" key="1">
    <citation type="submission" date="2017-12" db="EMBL/GenBank/DDBJ databases">
        <title>FDA dAtabase for Regulatory Grade micrObial Sequences (FDA-ARGOS): Supporting development and validation of Infectious Disease Dx tests.</title>
        <authorList>
            <person name="Campos J."/>
            <person name="Goldberg B."/>
            <person name="Tallon L."/>
            <person name="Sadzewicz L."/>
            <person name="Sengamalay N."/>
            <person name="Ott S."/>
            <person name="Godinez A."/>
            <person name="Nagaraj S."/>
            <person name="Vyas G."/>
            <person name="Aluvathingal J."/>
            <person name="Nadendla S."/>
            <person name="Geyer C."/>
            <person name="Nandy P."/>
            <person name="Hobson J."/>
            <person name="Sichtig H."/>
        </authorList>
    </citation>
    <scope>NUCLEOTIDE SEQUENCE</scope>
    <source>
        <strain evidence="2">FDAARGOS_252</strain>
        <plasmid evidence="2">unnamed2</plasmid>
    </source>
</reference>
<accession>A0A1V0GMB3</accession>
<name>A0A1V0GMB3_9RHOB</name>
<geneLocation type="plasmid" evidence="2 3">
    <name>unnamed2</name>
</geneLocation>